<name>A0A936Z6U0_9HYPH</name>
<feature type="transmembrane region" description="Helical" evidence="1">
    <location>
        <begin position="143"/>
        <end position="169"/>
    </location>
</feature>
<accession>A0A936Z6U0</accession>
<dbReference type="Proteomes" id="UP000605848">
    <property type="component" value="Unassembled WGS sequence"/>
</dbReference>
<evidence type="ECO:0000256" key="1">
    <source>
        <dbReference type="SAM" id="Phobius"/>
    </source>
</evidence>
<proteinExistence type="predicted"/>
<dbReference type="RefSeq" id="WP_202059342.1">
    <property type="nucleotide sequence ID" value="NZ_JAEQMY010000013.1"/>
</dbReference>
<evidence type="ECO:0000313" key="2">
    <source>
        <dbReference type="EMBL" id="MBL0404553.1"/>
    </source>
</evidence>
<dbReference type="AlphaFoldDB" id="A0A936Z6U0"/>
<comment type="caution">
    <text evidence="2">The sequence shown here is derived from an EMBL/GenBank/DDBJ whole genome shotgun (WGS) entry which is preliminary data.</text>
</comment>
<gene>
    <name evidence="2" type="ORF">JKG68_11300</name>
</gene>
<sequence length="211" mass="23472">MSSDRAEVAIETAIAKHVAASFVPSGDKDRSEAPVAQIRNRIIDSFEPRDLTGEQDNRPPALVSLYQRIAAAFSHVGTAAPVQQDRSSQLVHLKGSLENLRRSQPAMGQSHLMQHARARLLDERQQLLMKNELTEGFGRIETWILSIAFLVLVLLQTVSILWALPILALSVCRSWHLDRQCKRRLKKISEIDALIERIALASRGTPGLNAS</sequence>
<reference evidence="2" key="1">
    <citation type="submission" date="2021-01" db="EMBL/GenBank/DDBJ databases">
        <title>Microvirga sp.</title>
        <authorList>
            <person name="Kim M.K."/>
        </authorList>
    </citation>
    <scope>NUCLEOTIDE SEQUENCE</scope>
    <source>
        <strain evidence="2">5420S-16</strain>
    </source>
</reference>
<keyword evidence="3" id="KW-1185">Reference proteome</keyword>
<dbReference type="EMBL" id="JAEQMY010000013">
    <property type="protein sequence ID" value="MBL0404553.1"/>
    <property type="molecule type" value="Genomic_DNA"/>
</dbReference>
<keyword evidence="1" id="KW-0812">Transmembrane</keyword>
<keyword evidence="1" id="KW-0472">Membrane</keyword>
<organism evidence="2 3">
    <name type="scientific">Microvirga aerilata</name>
    <dbReference type="NCBI Taxonomy" id="670292"/>
    <lineage>
        <taxon>Bacteria</taxon>
        <taxon>Pseudomonadati</taxon>
        <taxon>Pseudomonadota</taxon>
        <taxon>Alphaproteobacteria</taxon>
        <taxon>Hyphomicrobiales</taxon>
        <taxon>Methylobacteriaceae</taxon>
        <taxon>Microvirga</taxon>
    </lineage>
</organism>
<keyword evidence="1" id="KW-1133">Transmembrane helix</keyword>
<protein>
    <submittedName>
        <fullName evidence="2">Uncharacterized protein</fullName>
    </submittedName>
</protein>
<evidence type="ECO:0000313" key="3">
    <source>
        <dbReference type="Proteomes" id="UP000605848"/>
    </source>
</evidence>